<sequence length="73" mass="8000">MLKHPPETDRAFLDEYRSLEVTTIELVARSDVRAAIRAVAAELMRAGRLSGAAAAEIATRYIVPGSLKMENTQ</sequence>
<name>A0A7G6RKV5_RHILV</name>
<evidence type="ECO:0000313" key="1">
    <source>
        <dbReference type="EMBL" id="QND42887.1"/>
    </source>
</evidence>
<dbReference type="AlphaFoldDB" id="A0A7G6RKV5"/>
<gene>
    <name evidence="1" type="ORF">HB770_19950</name>
</gene>
<organism evidence="1 2">
    <name type="scientific">Rhizobium leguminosarum bv. viciae</name>
    <dbReference type="NCBI Taxonomy" id="387"/>
    <lineage>
        <taxon>Bacteria</taxon>
        <taxon>Pseudomonadati</taxon>
        <taxon>Pseudomonadota</taxon>
        <taxon>Alphaproteobacteria</taxon>
        <taxon>Hyphomicrobiales</taxon>
        <taxon>Rhizobiaceae</taxon>
        <taxon>Rhizobium/Agrobacterium group</taxon>
        <taxon>Rhizobium</taxon>
    </lineage>
</organism>
<dbReference type="Proteomes" id="UP000515518">
    <property type="component" value="Chromosome"/>
</dbReference>
<protein>
    <submittedName>
        <fullName evidence="1">Uncharacterized protein</fullName>
    </submittedName>
</protein>
<reference evidence="2" key="1">
    <citation type="journal article" date="2020" name="Mol. Plant Microbe">
        <title>Rhizobial microsymbionts of the narrowly endemic Oxytropis species growing in Kamchatka are characterized by significant genetic diversity and possess a set of genes that are associated with T3SS and T6SS secretion systems and can affect the development of symbiosis.</title>
        <authorList>
            <person name="Safronova V."/>
            <person name="Guro P."/>
            <person name="Sazanova A."/>
            <person name="Kuznetsova I."/>
            <person name="Belimov A."/>
            <person name="Yakubov V."/>
            <person name="Chirak E."/>
            <person name="Afonin A."/>
            <person name="Gogolev Y."/>
            <person name="Andronov E."/>
            <person name="Tikhonovich I."/>
        </authorList>
    </citation>
    <scope>NUCLEOTIDE SEQUENCE [LARGE SCALE GENOMIC DNA]</scope>
    <source>
        <strain evidence="2">RCAM0610</strain>
    </source>
</reference>
<accession>A0A7G6RKV5</accession>
<evidence type="ECO:0000313" key="2">
    <source>
        <dbReference type="Proteomes" id="UP000515518"/>
    </source>
</evidence>
<proteinExistence type="predicted"/>
<dbReference type="EMBL" id="CP050549">
    <property type="protein sequence ID" value="QND42887.1"/>
    <property type="molecule type" value="Genomic_DNA"/>
</dbReference>